<keyword evidence="2" id="KW-1185">Reference proteome</keyword>
<evidence type="ECO:0000313" key="1">
    <source>
        <dbReference type="EMBL" id="KZP21554.1"/>
    </source>
</evidence>
<dbReference type="Proteomes" id="UP000076532">
    <property type="component" value="Unassembled WGS sequence"/>
</dbReference>
<gene>
    <name evidence="1" type="ORF">FIBSPDRAFT_891034</name>
</gene>
<proteinExistence type="predicted"/>
<sequence>MIRTFCKSDGRRIEVTPNRSRTLTMYAVGLRIWARDQACQGLSGPVNGSIEERGSYREGSFDWSFKIRHYRARKQAKRPFARTKSEQRRSMQRAKFSQQAWPQSYYQIMPLTSSKIVSGKWVGRGMGEDGAWWTETWLREGGRRPKAVISIEMSPHLEIGVAEVQPLSFATLSPFLTAILRFPVSSGKIYRHDKILAIYL</sequence>
<evidence type="ECO:0000313" key="2">
    <source>
        <dbReference type="Proteomes" id="UP000076532"/>
    </source>
</evidence>
<dbReference type="AlphaFoldDB" id="A0A166K5N6"/>
<reference evidence="1 2" key="1">
    <citation type="journal article" date="2016" name="Mol. Biol. Evol.">
        <title>Comparative Genomics of Early-Diverging Mushroom-Forming Fungi Provides Insights into the Origins of Lignocellulose Decay Capabilities.</title>
        <authorList>
            <person name="Nagy L.G."/>
            <person name="Riley R."/>
            <person name="Tritt A."/>
            <person name="Adam C."/>
            <person name="Daum C."/>
            <person name="Floudas D."/>
            <person name="Sun H."/>
            <person name="Yadav J.S."/>
            <person name="Pangilinan J."/>
            <person name="Larsson K.H."/>
            <person name="Matsuura K."/>
            <person name="Barry K."/>
            <person name="Labutti K."/>
            <person name="Kuo R."/>
            <person name="Ohm R.A."/>
            <person name="Bhattacharya S.S."/>
            <person name="Shirouzu T."/>
            <person name="Yoshinaga Y."/>
            <person name="Martin F.M."/>
            <person name="Grigoriev I.V."/>
            <person name="Hibbett D.S."/>
        </authorList>
    </citation>
    <scope>NUCLEOTIDE SEQUENCE [LARGE SCALE GENOMIC DNA]</scope>
    <source>
        <strain evidence="1 2">CBS 109695</strain>
    </source>
</reference>
<dbReference type="EMBL" id="KV417546">
    <property type="protein sequence ID" value="KZP21554.1"/>
    <property type="molecule type" value="Genomic_DNA"/>
</dbReference>
<accession>A0A166K5N6</accession>
<protein>
    <submittedName>
        <fullName evidence="1">Uncharacterized protein</fullName>
    </submittedName>
</protein>
<name>A0A166K5N6_9AGAM</name>
<organism evidence="1 2">
    <name type="scientific">Athelia psychrophila</name>
    <dbReference type="NCBI Taxonomy" id="1759441"/>
    <lineage>
        <taxon>Eukaryota</taxon>
        <taxon>Fungi</taxon>
        <taxon>Dikarya</taxon>
        <taxon>Basidiomycota</taxon>
        <taxon>Agaricomycotina</taxon>
        <taxon>Agaricomycetes</taxon>
        <taxon>Agaricomycetidae</taxon>
        <taxon>Atheliales</taxon>
        <taxon>Atheliaceae</taxon>
        <taxon>Athelia</taxon>
    </lineage>
</organism>